<organism evidence="2">
    <name type="scientific">marine sediment metagenome</name>
    <dbReference type="NCBI Taxonomy" id="412755"/>
    <lineage>
        <taxon>unclassified sequences</taxon>
        <taxon>metagenomes</taxon>
        <taxon>ecological metagenomes</taxon>
    </lineage>
</organism>
<evidence type="ECO:0000256" key="1">
    <source>
        <dbReference type="SAM" id="Phobius"/>
    </source>
</evidence>
<reference evidence="2" key="1">
    <citation type="journal article" date="2014" name="Front. Microbiol.">
        <title>High frequency of phylogenetically diverse reductive dehalogenase-homologous genes in deep subseafloor sedimentary metagenomes.</title>
        <authorList>
            <person name="Kawai M."/>
            <person name="Futagami T."/>
            <person name="Toyoda A."/>
            <person name="Takaki Y."/>
            <person name="Nishi S."/>
            <person name="Hori S."/>
            <person name="Arai W."/>
            <person name="Tsubouchi T."/>
            <person name="Morono Y."/>
            <person name="Uchiyama I."/>
            <person name="Ito T."/>
            <person name="Fujiyama A."/>
            <person name="Inagaki F."/>
            <person name="Takami H."/>
        </authorList>
    </citation>
    <scope>NUCLEOTIDE SEQUENCE</scope>
    <source>
        <strain evidence="2">Expedition CK06-06</strain>
    </source>
</reference>
<feature type="transmembrane region" description="Helical" evidence="1">
    <location>
        <begin position="12"/>
        <end position="38"/>
    </location>
</feature>
<evidence type="ECO:0000313" key="2">
    <source>
        <dbReference type="EMBL" id="GAH15652.1"/>
    </source>
</evidence>
<feature type="non-terminal residue" evidence="2">
    <location>
        <position position="42"/>
    </location>
</feature>
<protein>
    <submittedName>
        <fullName evidence="2">Uncharacterized protein</fullName>
    </submittedName>
</protein>
<dbReference type="EMBL" id="BART01034214">
    <property type="protein sequence ID" value="GAH15652.1"/>
    <property type="molecule type" value="Genomic_DNA"/>
</dbReference>
<comment type="caution">
    <text evidence="2">The sequence shown here is derived from an EMBL/GenBank/DDBJ whole genome shotgun (WGS) entry which is preliminary data.</text>
</comment>
<keyword evidence="1" id="KW-0472">Membrane</keyword>
<sequence length="42" mass="4579">MAHIVGFGVDNFLVGFIIATLAKTDPIIALELSIPFFLQMLT</sequence>
<dbReference type="AlphaFoldDB" id="X1D614"/>
<keyword evidence="1" id="KW-1133">Transmembrane helix</keyword>
<gene>
    <name evidence="2" type="ORF">S01H4_58551</name>
</gene>
<keyword evidence="1" id="KW-0812">Transmembrane</keyword>
<proteinExistence type="predicted"/>
<name>X1D614_9ZZZZ</name>
<accession>X1D614</accession>